<dbReference type="EMBL" id="JAHSPR010000002">
    <property type="protein sequence ID" value="MBV4396342.1"/>
    <property type="molecule type" value="Genomic_DNA"/>
</dbReference>
<gene>
    <name evidence="1" type="ORF">KU392_03590</name>
</gene>
<reference evidence="1 2" key="1">
    <citation type="submission" date="2021-06" db="EMBL/GenBank/DDBJ databases">
        <authorList>
            <person name="Lu T."/>
            <person name="Wang Q."/>
            <person name="Han X."/>
        </authorList>
    </citation>
    <scope>NUCLEOTIDE SEQUENCE [LARGE SCALE GENOMIC DNA]</scope>
    <source>
        <strain evidence="1 2">LAM0050</strain>
    </source>
</reference>
<protein>
    <submittedName>
        <fullName evidence="1">Uncharacterized protein</fullName>
    </submittedName>
</protein>
<evidence type="ECO:0000313" key="1">
    <source>
        <dbReference type="EMBL" id="MBV4396342.1"/>
    </source>
</evidence>
<keyword evidence="2" id="KW-1185">Reference proteome</keyword>
<organism evidence="1 2">
    <name type="scientific">Advenella alkanexedens</name>
    <dbReference type="NCBI Taxonomy" id="1481665"/>
    <lineage>
        <taxon>Bacteria</taxon>
        <taxon>Pseudomonadati</taxon>
        <taxon>Pseudomonadota</taxon>
        <taxon>Betaproteobacteria</taxon>
        <taxon>Burkholderiales</taxon>
        <taxon>Alcaligenaceae</taxon>
    </lineage>
</organism>
<accession>A0ABS6NL37</accession>
<comment type="caution">
    <text evidence="1">The sequence shown here is derived from an EMBL/GenBank/DDBJ whole genome shotgun (WGS) entry which is preliminary data.</text>
</comment>
<proteinExistence type="predicted"/>
<name>A0ABS6NL37_9BURK</name>
<dbReference type="RefSeq" id="WP_217734586.1">
    <property type="nucleotide sequence ID" value="NZ_JAHSPR010000002.1"/>
</dbReference>
<evidence type="ECO:0000313" key="2">
    <source>
        <dbReference type="Proteomes" id="UP000722165"/>
    </source>
</evidence>
<sequence length="106" mass="12053">MSKVIIYDKVSWHFPEGKSCPSLEAAKKHFDILVEWIKKNDLFSAEGEEIFDLGVDSEFSITSAMLNKNGNDVLSKYYSDWLRSLDYSGDVDMKILDDGLSEYKSG</sequence>
<dbReference type="Proteomes" id="UP000722165">
    <property type="component" value="Unassembled WGS sequence"/>
</dbReference>